<sequence>MKKTQAGLVVLAVVVLLGVGYGIHRASSGAAPEPQAAPVKTQSPETAPPIPAPQEAARPPSPRVLYVASPWARLYSEPRPDSYKWADQTRLGTRVQVDAAKSQNGFIFVSSSNSDSTVQQMDGYLRESDLRAEPFTFDEAWNEALNALGTLKVESASRYLELASRLDPSRIEPLEIQAVIRRERLHSAIDLETMAEKLAPGQGPKNADELTVGDIWYLYPEYISDGVIDGLRETPDPKAPSGPPLEKGEPLRILELGQDWLRVARVDDGNLRELGTSSPGAPDDAGVSTDSSGQEPPPEPTLADLGKPRVLTGYLRSGMLKPWPEERERLERHLKLHMQAEDSRQAVRLMMGVAQAEPERSLERARAEEALLAFALKAQQYKVAAHAAMRLRRLDDMAVELTYLFGCRGDRTQAEMLKVSEIDQAKPKQGPQNACLIYDRTPEDCAFCAGAEDYEGETPDFRAERASEAKRRRQEERLWERLSEAFPDGPYLRVRYAATPASARNGLPLYILSQSYHMKWVCQDGRYWASGVSSDKREAVQLEWPRSGEALSWLKPLHEGDALMTVRFLEDSEGDKNYPLPFVRESEMDVLSKVYSNDHQEVSKEIETRYGMMPYTFAPNLDGCPDEPDLHSATE</sequence>
<comment type="caution">
    <text evidence="2">The sequence shown here is derived from an EMBL/GenBank/DDBJ whole genome shotgun (WGS) entry which is preliminary data.</text>
</comment>
<proteinExistence type="predicted"/>
<evidence type="ECO:0000313" key="3">
    <source>
        <dbReference type="Proteomes" id="UP001207654"/>
    </source>
</evidence>
<feature type="region of interest" description="Disordered" evidence="1">
    <location>
        <begin position="229"/>
        <end position="250"/>
    </location>
</feature>
<feature type="region of interest" description="Disordered" evidence="1">
    <location>
        <begin position="271"/>
        <end position="306"/>
    </location>
</feature>
<organism evidence="2 3">
    <name type="scientific">Archangium lansingense</name>
    <dbReference type="NCBI Taxonomy" id="2995310"/>
    <lineage>
        <taxon>Bacteria</taxon>
        <taxon>Pseudomonadati</taxon>
        <taxon>Myxococcota</taxon>
        <taxon>Myxococcia</taxon>
        <taxon>Myxococcales</taxon>
        <taxon>Cystobacterineae</taxon>
        <taxon>Archangiaceae</taxon>
        <taxon>Archangium</taxon>
    </lineage>
</organism>
<keyword evidence="3" id="KW-1185">Reference proteome</keyword>
<dbReference type="RefSeq" id="WP_267540892.1">
    <property type="nucleotide sequence ID" value="NZ_JAPNKA010000001.1"/>
</dbReference>
<feature type="region of interest" description="Disordered" evidence="1">
    <location>
        <begin position="27"/>
        <end position="61"/>
    </location>
</feature>
<dbReference type="Proteomes" id="UP001207654">
    <property type="component" value="Unassembled WGS sequence"/>
</dbReference>
<evidence type="ECO:0008006" key="4">
    <source>
        <dbReference type="Google" id="ProtNLM"/>
    </source>
</evidence>
<protein>
    <recommendedName>
        <fullName evidence="4">SH3 domain-containing protein</fullName>
    </recommendedName>
</protein>
<evidence type="ECO:0000313" key="2">
    <source>
        <dbReference type="EMBL" id="MCY1082319.1"/>
    </source>
</evidence>
<gene>
    <name evidence="2" type="ORF">OV287_48535</name>
</gene>
<name>A0ABT4AKU5_9BACT</name>
<accession>A0ABT4AKU5</accession>
<dbReference type="EMBL" id="JAPNKA010000001">
    <property type="protein sequence ID" value="MCY1082319.1"/>
    <property type="molecule type" value="Genomic_DNA"/>
</dbReference>
<evidence type="ECO:0000256" key="1">
    <source>
        <dbReference type="SAM" id="MobiDB-lite"/>
    </source>
</evidence>
<reference evidence="2 3" key="1">
    <citation type="submission" date="2022-11" db="EMBL/GenBank/DDBJ databases">
        <title>Minimal conservation of predation-associated metabolite biosynthetic gene clusters underscores biosynthetic potential of Myxococcota including descriptions for ten novel species: Archangium lansinium sp. nov., Myxococcus landrumus sp. nov., Nannocystis bai.</title>
        <authorList>
            <person name="Ahearne A."/>
            <person name="Stevens C."/>
            <person name="Phillips K."/>
        </authorList>
    </citation>
    <scope>NUCLEOTIDE SEQUENCE [LARGE SCALE GENOMIC DNA]</scope>
    <source>
        <strain evidence="2 3">MIWBW</strain>
    </source>
</reference>